<reference evidence="2 3" key="1">
    <citation type="submission" date="2017-06" db="EMBL/GenBank/DDBJ databases">
        <authorList>
            <person name="Kim H.J."/>
            <person name="Triplett B.A."/>
        </authorList>
    </citation>
    <scope>NUCLEOTIDE SEQUENCE [LARGE SCALE GENOMIC DNA]</scope>
    <source>
        <strain evidence="2 3">DSM 8800</strain>
    </source>
</reference>
<keyword evidence="1" id="KW-0812">Transmembrane</keyword>
<keyword evidence="3" id="KW-1185">Reference proteome</keyword>
<evidence type="ECO:0000313" key="2">
    <source>
        <dbReference type="EMBL" id="SNR31142.1"/>
    </source>
</evidence>
<protein>
    <submittedName>
        <fullName evidence="2">Uncharacterized protein</fullName>
    </submittedName>
</protein>
<proteinExistence type="predicted"/>
<dbReference type="RefSeq" id="WP_089383600.1">
    <property type="nucleotide sequence ID" value="NZ_FZNQ01000002.1"/>
</dbReference>
<dbReference type="OrthoDB" id="121941at2157"/>
<dbReference type="Proteomes" id="UP000198397">
    <property type="component" value="Unassembled WGS sequence"/>
</dbReference>
<gene>
    <name evidence="2" type="ORF">SAMN06264855_102146</name>
</gene>
<evidence type="ECO:0000313" key="3">
    <source>
        <dbReference type="Proteomes" id="UP000198397"/>
    </source>
</evidence>
<accession>A0A238V9N4</accession>
<dbReference type="EMBL" id="FZNQ01000002">
    <property type="protein sequence ID" value="SNR31142.1"/>
    <property type="molecule type" value="Genomic_DNA"/>
</dbReference>
<dbReference type="AlphaFoldDB" id="A0A238V9N4"/>
<name>A0A238V9N4_HALVU</name>
<sequence length="501" mass="54601">MTFIHDRRGQSVVVGAVVLFGFLIISLAVYQALVVPQENTEVEFEHSQEVEGDFVDLRNSILSAGRSGDGRSTSVKLGTRYPQRTFFVNPPPATGSLETTSDQEIDLNDITINESAAHENIVSFWNDGGAEYRTRSVRYTANYNEFQNAPTLIYEHSIVGAEFPSDATLFRTDQTAVRSDRISLTTLSGTVSEDGVEARSVDPEAVSQGARTVPIDVEAGDSIVLPTALSDETRAAELWTDRFELKDIPVTAEPVEGNGEIRIEFMESDQYDLRLSEVSIDGQGTSEPAYIVPVGSEIVSPNSEIGVEVRDKYNNPVSGSTVTIDGGSFTTNDDGRVFTSIGSNDVTASIGEEDWQSVEFEISDTEERSGDPEGLNPSGGDNRVILDDIRGGQSSGVSNSEVELTFRNDAEESIVFEEIAYNLYYDGSAVKNSFTIEEIDIELRGGFKDLPEPLSFEETGDTNTITLEFDSDARGSMIGITFIDDDNRRTIYITGVPGPGN</sequence>
<keyword evidence="1" id="KW-0472">Membrane</keyword>
<evidence type="ECO:0000256" key="1">
    <source>
        <dbReference type="SAM" id="Phobius"/>
    </source>
</evidence>
<feature type="transmembrane region" description="Helical" evidence="1">
    <location>
        <begin position="12"/>
        <end position="33"/>
    </location>
</feature>
<keyword evidence="1" id="KW-1133">Transmembrane helix</keyword>
<organism evidence="2 3">
    <name type="scientific">Halorubrum vacuolatum</name>
    <name type="common">Natronobacterium vacuolatum</name>
    <dbReference type="NCBI Taxonomy" id="63740"/>
    <lineage>
        <taxon>Archaea</taxon>
        <taxon>Methanobacteriati</taxon>
        <taxon>Methanobacteriota</taxon>
        <taxon>Stenosarchaea group</taxon>
        <taxon>Halobacteria</taxon>
        <taxon>Halobacteriales</taxon>
        <taxon>Haloferacaceae</taxon>
        <taxon>Halorubrum</taxon>
    </lineage>
</organism>